<organism evidence="1 2">
    <name type="scientific">Actinidia rufa</name>
    <dbReference type="NCBI Taxonomy" id="165716"/>
    <lineage>
        <taxon>Eukaryota</taxon>
        <taxon>Viridiplantae</taxon>
        <taxon>Streptophyta</taxon>
        <taxon>Embryophyta</taxon>
        <taxon>Tracheophyta</taxon>
        <taxon>Spermatophyta</taxon>
        <taxon>Magnoliopsida</taxon>
        <taxon>eudicotyledons</taxon>
        <taxon>Gunneridae</taxon>
        <taxon>Pentapetalae</taxon>
        <taxon>asterids</taxon>
        <taxon>Ericales</taxon>
        <taxon>Actinidiaceae</taxon>
        <taxon>Actinidia</taxon>
    </lineage>
</organism>
<dbReference type="GO" id="GO:0006508">
    <property type="term" value="P:proteolysis"/>
    <property type="evidence" value="ECO:0007669"/>
    <property type="project" value="UniProtKB-KW"/>
</dbReference>
<accession>A0A7J0H7Z5</accession>
<comment type="caution">
    <text evidence="1">The sequence shown here is derived from an EMBL/GenBank/DDBJ whole genome shotgun (WGS) entry which is preliminary data.</text>
</comment>
<dbReference type="PANTHER" id="PTHR46366">
    <property type="entry name" value="PRO-APOPTOTIC SERINE PROTEASE NMA111"/>
    <property type="match status" value="1"/>
</dbReference>
<dbReference type="PANTHER" id="PTHR46366:SF1">
    <property type="entry name" value="PDZ DOMAIN-CONTAINING PROTEIN C1685.05"/>
    <property type="match status" value="1"/>
</dbReference>
<dbReference type="EMBL" id="BJWL01000027">
    <property type="protein sequence ID" value="GFZ18894.1"/>
    <property type="molecule type" value="Genomic_DNA"/>
</dbReference>
<keyword evidence="1" id="KW-0378">Hydrolase</keyword>
<evidence type="ECO:0000313" key="1">
    <source>
        <dbReference type="EMBL" id="GFZ18894.1"/>
    </source>
</evidence>
<name>A0A7J0H7Z5_9ERIC</name>
<keyword evidence="2" id="KW-1185">Reference proteome</keyword>
<dbReference type="GO" id="GO:0008233">
    <property type="term" value="F:peptidase activity"/>
    <property type="evidence" value="ECO:0007669"/>
    <property type="project" value="UniProtKB-KW"/>
</dbReference>
<protein>
    <submittedName>
        <fullName evidence="1">DegP protease 7</fullName>
    </submittedName>
</protein>
<gene>
    <name evidence="1" type="ORF">Acr_27g0006330</name>
</gene>
<dbReference type="OrthoDB" id="1709237at2759"/>
<proteinExistence type="predicted"/>
<dbReference type="Proteomes" id="UP000585474">
    <property type="component" value="Unassembled WGS sequence"/>
</dbReference>
<dbReference type="AlphaFoldDB" id="A0A7J0H7Z5"/>
<evidence type="ECO:0000313" key="2">
    <source>
        <dbReference type="Proteomes" id="UP000585474"/>
    </source>
</evidence>
<reference evidence="1 2" key="1">
    <citation type="submission" date="2019-07" db="EMBL/GenBank/DDBJ databases">
        <title>De Novo Assembly of kiwifruit Actinidia rufa.</title>
        <authorList>
            <person name="Sugita-Konishi S."/>
            <person name="Sato K."/>
            <person name="Mori E."/>
            <person name="Abe Y."/>
            <person name="Kisaki G."/>
            <person name="Hamano K."/>
            <person name="Suezawa K."/>
            <person name="Otani M."/>
            <person name="Fukuda T."/>
            <person name="Manabe T."/>
            <person name="Gomi K."/>
            <person name="Tabuchi M."/>
            <person name="Akimitsu K."/>
            <person name="Kataoka I."/>
        </authorList>
    </citation>
    <scope>NUCLEOTIDE SEQUENCE [LARGE SCALE GENOMIC DNA]</scope>
    <source>
        <strain evidence="2">cv. Fuchu</strain>
    </source>
</reference>
<keyword evidence="1" id="KW-0645">Protease</keyword>
<sequence length="167" mass="17846">MCRHLARLMVCIRNISPELGLVAVDKNTVAIAVSDVVFLHPVHNYAIVAYDPSALGAEGASIVCAAQLLPEPSLWCGDAFYLVGLSRSLQATSRKSVATNPLSALNIGSANGPRYRVTNVEVIELDTGNLESLWFELDLIFSNVGYGAAQSSSPSLSSYKFVLCLLS</sequence>